<organism evidence="1 2">
    <name type="scientific">Collimonas fungivorans (strain Ter331)</name>
    <dbReference type="NCBI Taxonomy" id="1005048"/>
    <lineage>
        <taxon>Bacteria</taxon>
        <taxon>Pseudomonadati</taxon>
        <taxon>Pseudomonadota</taxon>
        <taxon>Betaproteobacteria</taxon>
        <taxon>Burkholderiales</taxon>
        <taxon>Oxalobacteraceae</taxon>
        <taxon>Collimonas</taxon>
    </lineage>
</organism>
<dbReference type="KEGG" id="cfu:CFU_2223"/>
<dbReference type="HOGENOM" id="CLU_751654_0_0_4"/>
<reference evidence="1 2" key="3">
    <citation type="journal article" date="2008" name="FEMS Microbiol. Ecol.">
        <title>Identification and characterization of genes underlying chitinolysis in Collimonas fungivorans Ter331.</title>
        <authorList>
            <person name="Fritsche K."/>
            <person name="de Boer W."/>
            <person name="Gerards S."/>
            <person name="van den Berg M."/>
            <person name="van Veen J.A."/>
            <person name="Leveau J.H."/>
        </authorList>
    </citation>
    <scope>NUCLEOTIDE SEQUENCE [LARGE SCALE GENOMIC DNA]</scope>
    <source>
        <strain evidence="1 2">Ter331</strain>
    </source>
</reference>
<sequence>MAFCWISLWVTGCAAQKALEGLKLPGLVLAAVGIFAGLEAAADDVVDLRPRHLQAALGVRIDDIGQEQSFLGVALVVGTAQHGHDAGAGLHQDHFLGIRGRHRNRHRAVSGAPGLALALAKTGFTCAVGRQYLAHRGLAGGAHFDIFQQWRQHSVFRLRSSAGRPFLRPLHHIEQVDVVAGAQQAGKGIDLVDRNRDGAAAGVDRLGKRHRFVQQEIRFQQRRALAHWTDDLLADIGIDLVRRDDVEIHVFLGHRARSQLLHGQHVARVEVDARHRHRGAHLAGFVAQAFFDFTGTGFQVIVGEENGERGNQDNDDQRQRLLDFLQVDETFYIHDVRVKVIVVANWRESLLVLKNREYCGSGGTCATA</sequence>
<name>G0AKC3_COLFT</name>
<dbReference type="Proteomes" id="UP000008392">
    <property type="component" value="Chromosome"/>
</dbReference>
<dbReference type="EMBL" id="CP002745">
    <property type="protein sequence ID" value="AEK62050.1"/>
    <property type="molecule type" value="Genomic_DNA"/>
</dbReference>
<reference evidence="1 2" key="1">
    <citation type="journal article" date="2004" name="Environ. Microbiol.">
        <title>Phylogeny-function analysis of (meta)genomic libraries: screening for expression of ribosomal RNA genes by large-insert library fluorescent in situ hybridization (LIL-FISH).</title>
        <authorList>
            <person name="Leveau J.H."/>
            <person name="Gerards S."/>
            <person name="de Boer W."/>
            <person name="van Veen J.A."/>
        </authorList>
    </citation>
    <scope>NUCLEOTIDE SEQUENCE [LARGE SCALE GENOMIC DNA]</scope>
    <source>
        <strain evidence="1 2">Ter331</strain>
    </source>
</reference>
<keyword evidence="2" id="KW-1185">Reference proteome</keyword>
<reference evidence="1 2" key="2">
    <citation type="journal article" date="2006" name="J. Microbiol. Methods">
        <title>Genomic flank-sequencing of plasposon insertion sites for rapid identification of functional genes.</title>
        <authorList>
            <person name="Leveau J.H."/>
            <person name="Gerards S."/>
            <person name="Fritsche K."/>
            <person name="Zondag G."/>
            <person name="van Veen J.A."/>
        </authorList>
    </citation>
    <scope>NUCLEOTIDE SEQUENCE [LARGE SCALE GENOMIC DNA]</scope>
    <source>
        <strain evidence="1 2">Ter331</strain>
    </source>
</reference>
<dbReference type="AlphaFoldDB" id="G0AKC3"/>
<protein>
    <submittedName>
        <fullName evidence="1">Uncharacterized protein</fullName>
    </submittedName>
</protein>
<gene>
    <name evidence="1" type="ordered locus">CFU_2223</name>
</gene>
<reference evidence="1 2" key="5">
    <citation type="journal article" date="2011" name="ISME J.">
        <title>Dual transcriptional profiling of a bacterial/fungal confrontation: Collimonas fungivorans versus Aspergillus niger.</title>
        <authorList>
            <person name="Mela F."/>
            <person name="Fritsche K."/>
            <person name="de Boer W."/>
            <person name="van Veen J.A."/>
            <person name="de Graaff L.H."/>
            <person name="van den Berg M."/>
            <person name="Leveau J.H."/>
        </authorList>
    </citation>
    <scope>NUCLEOTIDE SEQUENCE [LARGE SCALE GENOMIC DNA]</scope>
    <source>
        <strain evidence="1 2">Ter331</strain>
    </source>
</reference>
<reference evidence="1 2" key="4">
    <citation type="journal article" date="2010" name="Environ. Microbiol.">
        <title>The bacterial genus Collimonas: mycophagy, weathering and other adaptive solutions to life in oligotrophic soil environments.</title>
        <authorList>
            <person name="Leveau J.H."/>
            <person name="Uroz S."/>
            <person name="de Boer W."/>
        </authorList>
    </citation>
    <scope>NUCLEOTIDE SEQUENCE [LARGE SCALE GENOMIC DNA]</scope>
    <source>
        <strain evidence="1 2">Ter331</strain>
    </source>
</reference>
<evidence type="ECO:0000313" key="2">
    <source>
        <dbReference type="Proteomes" id="UP000008392"/>
    </source>
</evidence>
<evidence type="ECO:0000313" key="1">
    <source>
        <dbReference type="EMBL" id="AEK62050.1"/>
    </source>
</evidence>
<reference evidence="2" key="6">
    <citation type="submission" date="2011-05" db="EMBL/GenBank/DDBJ databases">
        <title>Complete sequence of Collimonas fungivorans Ter331.</title>
        <authorList>
            <person name="Leveau J.H."/>
        </authorList>
    </citation>
    <scope>NUCLEOTIDE SEQUENCE [LARGE SCALE GENOMIC DNA]</scope>
    <source>
        <strain evidence="2">Ter331</strain>
    </source>
</reference>
<proteinExistence type="predicted"/>
<accession>G0AKC3</accession>